<accession>A0A2J6WQB1</accession>
<name>A0A2J6WQB1_9BACT</name>
<dbReference type="PANTHER" id="PTHR43852:SF3">
    <property type="entry name" value="NUCLEOTIDYLTRANSFERASE"/>
    <property type="match status" value="1"/>
</dbReference>
<keyword evidence="2" id="KW-0808">Transferase</keyword>
<dbReference type="Gene3D" id="3.30.460.10">
    <property type="entry name" value="Beta Polymerase, domain 2"/>
    <property type="match status" value="1"/>
</dbReference>
<dbReference type="NCBIfam" id="NF047752">
    <property type="entry name" value="MntA_antitoxin"/>
    <property type="match status" value="1"/>
</dbReference>
<protein>
    <submittedName>
        <fullName evidence="2">Nucleotidyltransferase domain-containing protein</fullName>
    </submittedName>
</protein>
<dbReference type="Proteomes" id="UP000242288">
    <property type="component" value="Unassembled WGS sequence"/>
</dbReference>
<gene>
    <name evidence="2" type="ORF">C0186_01030</name>
</gene>
<dbReference type="InterPro" id="IPR052930">
    <property type="entry name" value="TA_antitoxin_MntA"/>
</dbReference>
<dbReference type="GO" id="GO:0016740">
    <property type="term" value="F:transferase activity"/>
    <property type="evidence" value="ECO:0007669"/>
    <property type="project" value="UniProtKB-KW"/>
</dbReference>
<dbReference type="EMBL" id="PNIO01000007">
    <property type="protein sequence ID" value="PMP72545.1"/>
    <property type="molecule type" value="Genomic_DNA"/>
</dbReference>
<evidence type="ECO:0000313" key="2">
    <source>
        <dbReference type="EMBL" id="PMP72545.1"/>
    </source>
</evidence>
<dbReference type="PANTHER" id="PTHR43852">
    <property type="entry name" value="NUCLEOTIDYLTRANSFERASE"/>
    <property type="match status" value="1"/>
</dbReference>
<dbReference type="InterPro" id="IPR043519">
    <property type="entry name" value="NT_sf"/>
</dbReference>
<comment type="caution">
    <text evidence="2">The sequence shown here is derived from an EMBL/GenBank/DDBJ whole genome shotgun (WGS) entry which is preliminary data.</text>
</comment>
<dbReference type="AlphaFoldDB" id="A0A2J6WQB1"/>
<evidence type="ECO:0000313" key="3">
    <source>
        <dbReference type="Proteomes" id="UP000242288"/>
    </source>
</evidence>
<dbReference type="CDD" id="cd05403">
    <property type="entry name" value="NT_KNTase_like"/>
    <property type="match status" value="1"/>
</dbReference>
<dbReference type="SUPFAM" id="SSF81301">
    <property type="entry name" value="Nucleotidyltransferase"/>
    <property type="match status" value="1"/>
</dbReference>
<reference evidence="2 3" key="1">
    <citation type="submission" date="2018-01" db="EMBL/GenBank/DDBJ databases">
        <title>Metagenomic assembled genomes from two thermal pools in the Uzon Caldera, Kamchatka, Russia.</title>
        <authorList>
            <person name="Wilkins L."/>
            <person name="Ettinger C."/>
        </authorList>
    </citation>
    <scope>NUCLEOTIDE SEQUENCE [LARGE SCALE GENOMIC DNA]</scope>
    <source>
        <strain evidence="2">ZAV-04</strain>
    </source>
</reference>
<evidence type="ECO:0000259" key="1">
    <source>
        <dbReference type="Pfam" id="PF18765"/>
    </source>
</evidence>
<dbReference type="InterPro" id="IPR041633">
    <property type="entry name" value="Polbeta"/>
</dbReference>
<organism evidence="2 3">
    <name type="scientific">Thermodesulfovibrio aggregans</name>
    <dbReference type="NCBI Taxonomy" id="86166"/>
    <lineage>
        <taxon>Bacteria</taxon>
        <taxon>Pseudomonadati</taxon>
        <taxon>Nitrospirota</taxon>
        <taxon>Thermodesulfovibrionia</taxon>
        <taxon>Thermodesulfovibrionales</taxon>
        <taxon>Thermodesulfovibrionaceae</taxon>
        <taxon>Thermodesulfovibrio</taxon>
    </lineage>
</organism>
<sequence length="152" mass="17994">MNLKSRREPIREEIKLYTLCQDAKVKIVDLIKAELEKEETIAFAYLFGSFVEDAPFRDIDIAVYVENFKESNWQYYEIALPDKIEKKIKYPVDCKVLNDADVIFAYNVVKGKLIIVKNEELWEDFLIYTLKSYADFYPYWMRHLKEVLASGA</sequence>
<feature type="domain" description="Polymerase beta nucleotidyltransferase" evidence="1">
    <location>
        <begin position="31"/>
        <end position="120"/>
    </location>
</feature>
<dbReference type="Pfam" id="PF18765">
    <property type="entry name" value="Polbeta"/>
    <property type="match status" value="1"/>
</dbReference>
<proteinExistence type="predicted"/>